<accession>A0A917AJ37</accession>
<dbReference type="GO" id="GO:0000160">
    <property type="term" value="P:phosphorelay signal transduction system"/>
    <property type="evidence" value="ECO:0007669"/>
    <property type="project" value="InterPro"/>
</dbReference>
<dbReference type="Gene3D" id="3.60.40.10">
    <property type="entry name" value="PPM-type phosphatase domain"/>
    <property type="match status" value="1"/>
</dbReference>
<dbReference type="InterPro" id="IPR011006">
    <property type="entry name" value="CheY-like_superfamily"/>
</dbReference>
<keyword evidence="1" id="KW-0378">Hydrolase</keyword>
<evidence type="ECO:0000256" key="2">
    <source>
        <dbReference type="PROSITE-ProRule" id="PRU00169"/>
    </source>
</evidence>
<dbReference type="Pfam" id="PF07228">
    <property type="entry name" value="SpoIIE"/>
    <property type="match status" value="1"/>
</dbReference>
<protein>
    <submittedName>
        <fullName evidence="4">Fused response regulator/phosphatase</fullName>
    </submittedName>
</protein>
<feature type="domain" description="Response regulatory" evidence="3">
    <location>
        <begin position="24"/>
        <end position="140"/>
    </location>
</feature>
<dbReference type="EMBL" id="BMKN01000002">
    <property type="protein sequence ID" value="GGE55573.1"/>
    <property type="molecule type" value="Genomic_DNA"/>
</dbReference>
<dbReference type="GO" id="GO:0016791">
    <property type="term" value="F:phosphatase activity"/>
    <property type="evidence" value="ECO:0007669"/>
    <property type="project" value="TreeGrafter"/>
</dbReference>
<dbReference type="CDD" id="cd17574">
    <property type="entry name" value="REC_OmpR"/>
    <property type="match status" value="1"/>
</dbReference>
<reference evidence="4" key="1">
    <citation type="journal article" date="2014" name="Int. J. Syst. Evol. Microbiol.">
        <title>Complete genome sequence of Corynebacterium casei LMG S-19264T (=DSM 44701T), isolated from a smear-ripened cheese.</title>
        <authorList>
            <consortium name="US DOE Joint Genome Institute (JGI-PGF)"/>
            <person name="Walter F."/>
            <person name="Albersmeier A."/>
            <person name="Kalinowski J."/>
            <person name="Ruckert C."/>
        </authorList>
    </citation>
    <scope>NUCLEOTIDE SEQUENCE</scope>
    <source>
        <strain evidence="4">CGMCC 1.16012</strain>
    </source>
</reference>
<dbReference type="SMART" id="SM00448">
    <property type="entry name" value="REC"/>
    <property type="match status" value="1"/>
</dbReference>
<evidence type="ECO:0000259" key="3">
    <source>
        <dbReference type="PROSITE" id="PS50110"/>
    </source>
</evidence>
<comment type="caution">
    <text evidence="4">The sequence shown here is derived from an EMBL/GenBank/DDBJ whole genome shotgun (WGS) entry which is preliminary data.</text>
</comment>
<keyword evidence="5" id="KW-1185">Reference proteome</keyword>
<evidence type="ECO:0000313" key="4">
    <source>
        <dbReference type="EMBL" id="GGE55573.1"/>
    </source>
</evidence>
<dbReference type="InterPro" id="IPR001932">
    <property type="entry name" value="PPM-type_phosphatase-like_dom"/>
</dbReference>
<evidence type="ECO:0000256" key="1">
    <source>
        <dbReference type="ARBA" id="ARBA00022801"/>
    </source>
</evidence>
<feature type="modified residue" description="4-aspartylphosphate" evidence="2">
    <location>
        <position position="73"/>
    </location>
</feature>
<dbReference type="InterPro" id="IPR001789">
    <property type="entry name" value="Sig_transdc_resp-reg_receiver"/>
</dbReference>
<dbReference type="Pfam" id="PF00072">
    <property type="entry name" value="Response_reg"/>
    <property type="match status" value="1"/>
</dbReference>
<name>A0A917AJ37_9RHOB</name>
<dbReference type="AlphaFoldDB" id="A0A917AJ37"/>
<proteinExistence type="predicted"/>
<sequence>MGQVILESVREGFEPSHVASGQGTVLLVDDSRMQRRILHALLAKWGYNVIEAASGHEALDICRNTPVDIVISDWVMPEMDGVEFCRLFRALDRDSYGYFMLLTSKSEVNEMVNGLEVGADEFLTKPVNSSELRARLQAGERVLRMEKELQSKNAILAETLSELQTLYDAIDRDLAQARKIQEALVPQTELNFGPTRVSMLLEPCGHVGGDLIGAFSPGTNRVGFYGLDVSGHGVTSAMMTARLAGYLSGNYPENNLALARSPEELYSLLPPEEVAHRLNERLMHDVGVEEYFTLAYGTIDLMRGDVHLVQAGHPHPLLIRADGSMSFVGDGGPPIGLLSGLEFEAIDLQMQRGERLLFYSDGFVEAVDRQGHMLGEEGLMNLVRQHLCKDGHAFLSSLVEELRRFVPASKFEDDVSALMMEYNGPE</sequence>
<dbReference type="PANTHER" id="PTHR43156:SF2">
    <property type="entry name" value="STAGE II SPORULATION PROTEIN E"/>
    <property type="match status" value="1"/>
</dbReference>
<dbReference type="InterPro" id="IPR036457">
    <property type="entry name" value="PPM-type-like_dom_sf"/>
</dbReference>
<dbReference type="PANTHER" id="PTHR43156">
    <property type="entry name" value="STAGE II SPORULATION PROTEIN E-RELATED"/>
    <property type="match status" value="1"/>
</dbReference>
<reference evidence="4" key="2">
    <citation type="submission" date="2020-09" db="EMBL/GenBank/DDBJ databases">
        <authorList>
            <person name="Sun Q."/>
            <person name="Zhou Y."/>
        </authorList>
    </citation>
    <scope>NUCLEOTIDE SEQUENCE</scope>
    <source>
        <strain evidence="4">CGMCC 1.16012</strain>
    </source>
</reference>
<evidence type="ECO:0000313" key="5">
    <source>
        <dbReference type="Proteomes" id="UP000606730"/>
    </source>
</evidence>
<organism evidence="4 5">
    <name type="scientific">Actibacterium pelagium</name>
    <dbReference type="NCBI Taxonomy" id="2029103"/>
    <lineage>
        <taxon>Bacteria</taxon>
        <taxon>Pseudomonadati</taxon>
        <taxon>Pseudomonadota</taxon>
        <taxon>Alphaproteobacteria</taxon>
        <taxon>Rhodobacterales</taxon>
        <taxon>Roseobacteraceae</taxon>
        <taxon>Actibacterium</taxon>
    </lineage>
</organism>
<dbReference type="SUPFAM" id="SSF52172">
    <property type="entry name" value="CheY-like"/>
    <property type="match status" value="1"/>
</dbReference>
<dbReference type="Proteomes" id="UP000606730">
    <property type="component" value="Unassembled WGS sequence"/>
</dbReference>
<dbReference type="InterPro" id="IPR052016">
    <property type="entry name" value="Bact_Sigma-Reg"/>
</dbReference>
<dbReference type="SMART" id="SM00331">
    <property type="entry name" value="PP2C_SIG"/>
    <property type="match status" value="1"/>
</dbReference>
<dbReference type="Gene3D" id="3.40.50.2300">
    <property type="match status" value="1"/>
</dbReference>
<gene>
    <name evidence="4" type="ORF">GCM10011517_23970</name>
</gene>
<keyword evidence="2" id="KW-0597">Phosphoprotein</keyword>
<dbReference type="PROSITE" id="PS50110">
    <property type="entry name" value="RESPONSE_REGULATORY"/>
    <property type="match status" value="1"/>
</dbReference>